<evidence type="ECO:0000256" key="1">
    <source>
        <dbReference type="SAM" id="Phobius"/>
    </source>
</evidence>
<gene>
    <name evidence="2" type="ORF">DCF25_19440</name>
</gene>
<dbReference type="PANTHER" id="PTHR40057">
    <property type="entry name" value="SLR1162 PROTEIN"/>
    <property type="match status" value="1"/>
</dbReference>
<proteinExistence type="predicted"/>
<dbReference type="PANTHER" id="PTHR40057:SF1">
    <property type="entry name" value="SLR1162 PROTEIN"/>
    <property type="match status" value="1"/>
</dbReference>
<evidence type="ECO:0000313" key="3">
    <source>
        <dbReference type="Proteomes" id="UP000249354"/>
    </source>
</evidence>
<comment type="caution">
    <text evidence="2">The sequence shown here is derived from an EMBL/GenBank/DDBJ whole genome shotgun (WGS) entry which is preliminary data.</text>
</comment>
<dbReference type="Proteomes" id="UP000249354">
    <property type="component" value="Unassembled WGS sequence"/>
</dbReference>
<feature type="transmembrane region" description="Helical" evidence="1">
    <location>
        <begin position="82"/>
        <end position="100"/>
    </location>
</feature>
<accession>A0A2W4VP72</accession>
<keyword evidence="1" id="KW-0812">Transmembrane</keyword>
<keyword evidence="1" id="KW-0472">Membrane</keyword>
<organism evidence="2 3">
    <name type="scientific">Leptolyngbya foveolarum</name>
    <dbReference type="NCBI Taxonomy" id="47253"/>
    <lineage>
        <taxon>Bacteria</taxon>
        <taxon>Bacillati</taxon>
        <taxon>Cyanobacteriota</taxon>
        <taxon>Cyanophyceae</taxon>
        <taxon>Leptolyngbyales</taxon>
        <taxon>Leptolyngbyaceae</taxon>
        <taxon>Leptolyngbya group</taxon>
        <taxon>Leptolyngbya</taxon>
    </lineage>
</organism>
<keyword evidence="1" id="KW-1133">Transmembrane helix</keyword>
<feature type="transmembrane region" description="Helical" evidence="1">
    <location>
        <begin position="155"/>
        <end position="175"/>
    </location>
</feature>
<dbReference type="EMBL" id="QBMC01000185">
    <property type="protein sequence ID" value="PZO11405.1"/>
    <property type="molecule type" value="Genomic_DNA"/>
</dbReference>
<reference evidence="2 3" key="2">
    <citation type="submission" date="2018-06" db="EMBL/GenBank/DDBJ databases">
        <title>Metagenomic assembly of (sub)arctic Cyanobacteria and their associated microbiome from non-axenic cultures.</title>
        <authorList>
            <person name="Baurain D."/>
        </authorList>
    </citation>
    <scope>NUCLEOTIDE SEQUENCE [LARGE SCALE GENOMIC DNA]</scope>
    <source>
        <strain evidence="2">ULC129bin1</strain>
    </source>
</reference>
<dbReference type="InterPro" id="IPR038762">
    <property type="entry name" value="ABM_predict"/>
</dbReference>
<dbReference type="AlphaFoldDB" id="A0A2W4VP72"/>
<reference evidence="3" key="1">
    <citation type="submission" date="2018-04" db="EMBL/GenBank/DDBJ databases">
        <authorList>
            <person name="Cornet L."/>
        </authorList>
    </citation>
    <scope>NUCLEOTIDE SEQUENCE [LARGE SCALE GENOMIC DNA]</scope>
</reference>
<sequence>MIQKLLYFQTSDLQAQPLKLPALAPIGSLTAEAMTALKPLFAKGVAGFKLVCRALFKALKVGFSGKSNAEMSHLEPPAWKRILAVVLGLYPVILLQDYVFDYLEILEDWPPASALLVKLLLSSCIFTFVVMPIINKRLDFWLQPANQSPSLKSEVLGIGSTLTIMGMLSILFNALA</sequence>
<evidence type="ECO:0000313" key="2">
    <source>
        <dbReference type="EMBL" id="PZO11405.1"/>
    </source>
</evidence>
<feature type="transmembrane region" description="Helical" evidence="1">
    <location>
        <begin position="112"/>
        <end position="134"/>
    </location>
</feature>
<protein>
    <submittedName>
        <fullName evidence="2">Uncharacterized protein</fullName>
    </submittedName>
</protein>
<name>A0A2W4VP72_9CYAN</name>